<keyword evidence="1" id="KW-0808">Transferase</keyword>
<dbReference type="EC" id="2.7.11.1" evidence="1"/>
<proteinExistence type="predicted"/>
<dbReference type="EMBL" id="JALBCA010000144">
    <property type="protein sequence ID" value="KAI2382099.1"/>
    <property type="molecule type" value="Genomic_DNA"/>
</dbReference>
<sequence>MEKNAIHSRRQSKRQPLCDASNRANIAKSFKSEARLETLPLDKQMKSSSLLGSLNEVSSLTTAENKRVSAVIDYHTDSKRNSAISTTSTGSGRRKTHIGPWRLGRTLGKGSTGRVRLAKHSVTGQSAAIKIVSKKSAALSQSQSIAAMDKNIGTAPGSRSIPSGIEREVVIMKLIEHPNVISLLDVWENRGELYLVLEYVEGGELFDYVSESGPLPEVEAVRLFRQIIAALSYCHQYNICHRDLKPENILLDSQRNIKVADFGMAALQPMGHWLNTSCGSPHYASPEIIYGHRYQGNKADIWSCGIILFAMLAGFLPFDGGDLGSTLKLVKKGEYILPPWFSREAVDMIQRILQKKPENRISMNEMWQHPLLKKYETHPILADYPLNAIGPPSPLSSKDFRKMVSHRRDIDMEILRSLQTLWHGKRKDELMEMLLNDEANHEKLFYKALLKFREEQLENYEGPPLEYSSSDYHHISRPLFRPHKRISGNYSESSVWKRSRFSIATNTSSLRENSGKGPLSVRTIASYDPYRSSQTAITEPKVEYANVVIHRHPSSGFSAGVPLDMLNVGTQPVGERGSSLILSSSNAAPWSSSRRSSIASFQSRSSMGSLRQRRASTRGYKRNVSFRHLQNMKTANQSADTTKSYAEYSLPPEKRRPQRRQSERAKRLSTDRFSSPSLPSPPACVQRASTKEGEIQVEVKPRQSYQYWKEEARKVSQELEQICEEAFNSSSISSSQTIDAGFKYPESPVTSVSTPGNLGRYYDKKNKRSSREQDFESCSSYATKELVETRRRLIEHSSQANADNLPSYLSEVIAHLDRLIGGELALSAATNSTLVKEPTRLSQNFDNKLPPISEERPPVRDFLSSESNFGRSISKTVPLRPDDWERKKTIRVVPDSTNNLGTIKPLTIRKKRTTLEFRTSASDSRDSESQRSASESVPPDRAAVRRSTAARFFSGLEPIEENPKSPKKSEARNPAESRKWSWFKHTKSASYADVGPPTPPKDNLASGRSSLSNIANVSSHSIERLNTAEKHPEIKRVFPSGPAETGKKLLKLFGRKKHEKPIHEIGRGINDPDFSFTSLASVIDSGGSDSNEHTIPSRERKAERSVSPPPSQNWFMKFFHIKPASRVIALSLSKSRARKEILKIIREWRKYGIEDIYYDRPNGVIRGRVGELNLLRLRPVDFSAKLFTVLEFGRQADLSLIRFKQERGAASSFRKVVDTLTTVLKQRNLLVEDAVKAKKMAKLLEFAPQ</sequence>
<comment type="caution">
    <text evidence="1">The sequence shown here is derived from an EMBL/GenBank/DDBJ whole genome shotgun (WGS) entry which is preliminary data.</text>
</comment>
<evidence type="ECO:0000313" key="1">
    <source>
        <dbReference type="EMBL" id="KAI2382099.1"/>
    </source>
</evidence>
<accession>A0ACB8UND8</accession>
<name>A0ACB8UND8_9EURO</name>
<reference evidence="1" key="1">
    <citation type="journal article" date="2022" name="bioRxiv">
        <title>Population genetic analysis of Ophidiomyces ophidiicola, the causative agent of snake fungal disease, indicates recent introductions to the USA.</title>
        <authorList>
            <person name="Ladner J.T."/>
            <person name="Palmer J.M."/>
            <person name="Ettinger C.L."/>
            <person name="Stajich J.E."/>
            <person name="Farrell T.M."/>
            <person name="Glorioso B.M."/>
            <person name="Lawson B."/>
            <person name="Price S.J."/>
            <person name="Stengle A.G."/>
            <person name="Grear D.A."/>
            <person name="Lorch J.M."/>
        </authorList>
    </citation>
    <scope>NUCLEOTIDE SEQUENCE</scope>
    <source>
        <strain evidence="1">NWHC 24266-5</strain>
    </source>
</reference>
<keyword evidence="1" id="KW-0418">Kinase</keyword>
<organism evidence="1">
    <name type="scientific">Ophidiomyces ophidiicola</name>
    <dbReference type="NCBI Taxonomy" id="1387563"/>
    <lineage>
        <taxon>Eukaryota</taxon>
        <taxon>Fungi</taxon>
        <taxon>Dikarya</taxon>
        <taxon>Ascomycota</taxon>
        <taxon>Pezizomycotina</taxon>
        <taxon>Eurotiomycetes</taxon>
        <taxon>Eurotiomycetidae</taxon>
        <taxon>Onygenales</taxon>
        <taxon>Onygenaceae</taxon>
        <taxon>Ophidiomyces</taxon>
    </lineage>
</organism>
<protein>
    <submittedName>
        <fullName evidence="1">Serine/threonine-protein kinase gin4</fullName>
        <ecNumber evidence="1">2.7.11.1</ecNumber>
    </submittedName>
</protein>
<gene>
    <name evidence="1" type="primary">GIN4</name>
    <name evidence="1" type="ORF">LOY88_006300</name>
</gene>